<protein>
    <recommendedName>
        <fullName evidence="10">Serine/threonine-protein phosphatase PGAM5, mitochondrial</fullName>
        <ecNumber evidence="4">3.1.3.16</ecNumber>
    </recommendedName>
    <alternativeName>
        <fullName evidence="12">Phosphoglycerate mutase family member 5</fullName>
    </alternativeName>
    <alternativeName>
        <fullName evidence="11">Serine/threonine-protein phosphatase Pgam5, mitochondrial</fullName>
    </alternativeName>
</protein>
<comment type="similarity">
    <text evidence="2">Belongs to the phosphoglycerate mutase family. BPG-dependent PGAM subfamily.</text>
</comment>
<dbReference type="InterPro" id="IPR029373">
    <property type="entry name" value="FAM216"/>
</dbReference>
<dbReference type="CDD" id="cd07067">
    <property type="entry name" value="HP_PGM_like"/>
    <property type="match status" value="1"/>
</dbReference>
<comment type="similarity">
    <text evidence="3">Belongs to the FAM216 family.</text>
</comment>
<comment type="caution">
    <text evidence="16">The sequence shown here is derived from an EMBL/GenBank/DDBJ whole genome shotgun (WGS) entry which is preliminary data.</text>
</comment>
<keyword evidence="8" id="KW-0496">Mitochondrion</keyword>
<evidence type="ECO:0000256" key="8">
    <source>
        <dbReference type="ARBA" id="ARBA00023128"/>
    </source>
</evidence>
<dbReference type="InterPro" id="IPR029033">
    <property type="entry name" value="His_PPase_superfam"/>
</dbReference>
<dbReference type="SMART" id="SM00855">
    <property type="entry name" value="PGAM"/>
    <property type="match status" value="1"/>
</dbReference>
<evidence type="ECO:0000256" key="1">
    <source>
        <dbReference type="ARBA" id="ARBA00004294"/>
    </source>
</evidence>
<evidence type="ECO:0000256" key="10">
    <source>
        <dbReference type="ARBA" id="ARBA00039765"/>
    </source>
</evidence>
<dbReference type="FunFam" id="3.40.50.1240:FF:000009">
    <property type="entry name" value="serine/threonine-protein phosphatase PGAM5, mitochondrial isoform X1"/>
    <property type="match status" value="1"/>
</dbReference>
<evidence type="ECO:0000256" key="3">
    <source>
        <dbReference type="ARBA" id="ARBA00008615"/>
    </source>
</evidence>
<dbReference type="GO" id="GO:0005741">
    <property type="term" value="C:mitochondrial outer membrane"/>
    <property type="evidence" value="ECO:0007669"/>
    <property type="project" value="UniProtKB-SubCell"/>
</dbReference>
<evidence type="ECO:0000256" key="5">
    <source>
        <dbReference type="ARBA" id="ARBA00022590"/>
    </source>
</evidence>
<dbReference type="AlphaFoldDB" id="A0A8T3CI64"/>
<evidence type="ECO:0000256" key="15">
    <source>
        <dbReference type="SAM" id="MobiDB-lite"/>
    </source>
</evidence>
<dbReference type="EC" id="3.1.3.16" evidence="4"/>
<feature type="region of interest" description="Disordered" evidence="15">
    <location>
        <begin position="124"/>
        <end position="214"/>
    </location>
</feature>
<feature type="compositionally biased region" description="Basic residues" evidence="15">
    <location>
        <begin position="129"/>
        <end position="148"/>
    </location>
</feature>
<dbReference type="GO" id="GO:0004722">
    <property type="term" value="F:protein serine/threonine phosphatase activity"/>
    <property type="evidence" value="ECO:0007669"/>
    <property type="project" value="UniProtKB-EC"/>
</dbReference>
<evidence type="ECO:0000256" key="14">
    <source>
        <dbReference type="ARBA" id="ARBA00048336"/>
    </source>
</evidence>
<dbReference type="GO" id="GO:0012501">
    <property type="term" value="P:programmed cell death"/>
    <property type="evidence" value="ECO:0007669"/>
    <property type="project" value="UniProtKB-KW"/>
</dbReference>
<dbReference type="OrthoDB" id="2118094at2759"/>
<evidence type="ECO:0000256" key="9">
    <source>
        <dbReference type="ARBA" id="ARBA00023136"/>
    </source>
</evidence>
<dbReference type="Pfam" id="PF15107">
    <property type="entry name" value="FAM216B"/>
    <property type="match status" value="1"/>
</dbReference>
<accession>A0A8T3CI64</accession>
<keyword evidence="9" id="KW-0472">Membrane</keyword>
<dbReference type="Pfam" id="PF00300">
    <property type="entry name" value="His_Phos_1"/>
    <property type="match status" value="1"/>
</dbReference>
<dbReference type="Proteomes" id="UP000829720">
    <property type="component" value="Unassembled WGS sequence"/>
</dbReference>
<evidence type="ECO:0000256" key="12">
    <source>
        <dbReference type="ARBA" id="ARBA00041839"/>
    </source>
</evidence>
<evidence type="ECO:0000256" key="7">
    <source>
        <dbReference type="ARBA" id="ARBA00022801"/>
    </source>
</evidence>
<comment type="catalytic activity">
    <reaction evidence="13">
        <text>O-phospho-L-seryl-[protein] + H2O = L-seryl-[protein] + phosphate</text>
        <dbReference type="Rhea" id="RHEA:20629"/>
        <dbReference type="Rhea" id="RHEA-COMP:9863"/>
        <dbReference type="Rhea" id="RHEA-COMP:11604"/>
        <dbReference type="ChEBI" id="CHEBI:15377"/>
        <dbReference type="ChEBI" id="CHEBI:29999"/>
        <dbReference type="ChEBI" id="CHEBI:43474"/>
        <dbReference type="ChEBI" id="CHEBI:83421"/>
        <dbReference type="EC" id="3.1.3.16"/>
    </reaction>
</comment>
<dbReference type="PANTHER" id="PTHR20935">
    <property type="entry name" value="PHOSPHOGLYCERATE MUTASE-RELATED"/>
    <property type="match status" value="1"/>
</dbReference>
<keyword evidence="6" id="KW-1000">Mitochondrion outer membrane</keyword>
<dbReference type="SUPFAM" id="SSF53254">
    <property type="entry name" value="Phosphoglycerate mutase-like"/>
    <property type="match status" value="1"/>
</dbReference>
<dbReference type="GO" id="GO:0090141">
    <property type="term" value="P:positive regulation of mitochondrial fission"/>
    <property type="evidence" value="ECO:0007669"/>
    <property type="project" value="TreeGrafter"/>
</dbReference>
<reference evidence="16" key="1">
    <citation type="submission" date="2021-01" db="EMBL/GenBank/DDBJ databases">
        <authorList>
            <person name="Zahm M."/>
            <person name="Roques C."/>
            <person name="Cabau C."/>
            <person name="Klopp C."/>
            <person name="Donnadieu C."/>
            <person name="Jouanno E."/>
            <person name="Lampietro C."/>
            <person name="Louis A."/>
            <person name="Herpin A."/>
            <person name="Echchiki A."/>
            <person name="Berthelot C."/>
            <person name="Parey E."/>
            <person name="Roest-Crollius H."/>
            <person name="Braasch I."/>
            <person name="Postlethwait J."/>
            <person name="Bobe J."/>
            <person name="Montfort J."/>
            <person name="Bouchez O."/>
            <person name="Begum T."/>
            <person name="Mejri S."/>
            <person name="Adams A."/>
            <person name="Chen W.-J."/>
            <person name="Guiguen Y."/>
        </authorList>
    </citation>
    <scope>NUCLEOTIDE SEQUENCE</scope>
    <source>
        <tissue evidence="16">Blood</tissue>
    </source>
</reference>
<evidence type="ECO:0000256" key="11">
    <source>
        <dbReference type="ARBA" id="ARBA00040722"/>
    </source>
</evidence>
<comment type="subcellular location">
    <subcellularLocation>
        <location evidence="1">Mitochondrion outer membrane</location>
    </subcellularLocation>
</comment>
<dbReference type="Gene3D" id="3.40.50.1240">
    <property type="entry name" value="Phosphoglycerate mutase-like"/>
    <property type="match status" value="1"/>
</dbReference>
<comment type="catalytic activity">
    <reaction evidence="14">
        <text>O-phospho-L-threonyl-[protein] + H2O = L-threonyl-[protein] + phosphate</text>
        <dbReference type="Rhea" id="RHEA:47004"/>
        <dbReference type="Rhea" id="RHEA-COMP:11060"/>
        <dbReference type="Rhea" id="RHEA-COMP:11605"/>
        <dbReference type="ChEBI" id="CHEBI:15377"/>
        <dbReference type="ChEBI" id="CHEBI:30013"/>
        <dbReference type="ChEBI" id="CHEBI:43474"/>
        <dbReference type="ChEBI" id="CHEBI:61977"/>
        <dbReference type="EC" id="3.1.3.16"/>
    </reaction>
</comment>
<evidence type="ECO:0000256" key="6">
    <source>
        <dbReference type="ARBA" id="ARBA00022787"/>
    </source>
</evidence>
<sequence>MCIYLFALDLQDHATSQHARGLHPRLTPGQKRYLCSIATTHSTEHVRRVMQQHYLNVLHRCTQPEPCPFKEFRNEDQKVVRRDGHEMCPDSTTDSRTFSARRKSSVGSGVIALHSGRIILPSISERPTRKVLRPQAPKRKSRKSKRNVSKGQSTSVKAAQPQSLLENQNHNVESSGTGWDQNWDKRDPAAVGNQKKKKAKKDSDGSVISESENTKPKATRNIFLIRHSQYNLNGNGDKERVLTPLGREQAELTGQRLAALGLKYDVMIHSSMTRATETAHIISKHLPDVEKVSCDLLREGSPIEPVPTISWKPDSVYHEDGARIEAAFRRYIHRAETDQQEDSNEIIVCHANVIRYFVCRALQFPPEGWLRMCLNNGSITLLTIRPSGRVGLRMLGDSGFMPPEKLTRT</sequence>
<evidence type="ECO:0000313" key="17">
    <source>
        <dbReference type="Proteomes" id="UP000829720"/>
    </source>
</evidence>
<dbReference type="InterPro" id="IPR051021">
    <property type="entry name" value="Mito_Ser/Thr_phosphatase"/>
</dbReference>
<gene>
    <name evidence="16" type="ORF">AGOR_G00250600</name>
</gene>
<evidence type="ECO:0000256" key="13">
    <source>
        <dbReference type="ARBA" id="ARBA00047761"/>
    </source>
</evidence>
<dbReference type="EMBL" id="JAERUA010000025">
    <property type="protein sequence ID" value="KAI1882428.1"/>
    <property type="molecule type" value="Genomic_DNA"/>
</dbReference>
<dbReference type="PANTHER" id="PTHR20935:SF0">
    <property type="entry name" value="SERINE_THREONINE-PROTEIN PHOSPHATASE PGAM5, MITOCHONDRIAL"/>
    <property type="match status" value="1"/>
</dbReference>
<evidence type="ECO:0000256" key="2">
    <source>
        <dbReference type="ARBA" id="ARBA00006717"/>
    </source>
</evidence>
<keyword evidence="7" id="KW-0378">Hydrolase</keyword>
<evidence type="ECO:0000256" key="4">
    <source>
        <dbReference type="ARBA" id="ARBA00013081"/>
    </source>
</evidence>
<keyword evidence="5" id="KW-1210">Necrosis</keyword>
<name>A0A8T3CI64_9TELE</name>
<evidence type="ECO:0000313" key="16">
    <source>
        <dbReference type="EMBL" id="KAI1882428.1"/>
    </source>
</evidence>
<proteinExistence type="inferred from homology"/>
<organism evidence="16 17">
    <name type="scientific">Albula goreensis</name>
    <dbReference type="NCBI Taxonomy" id="1534307"/>
    <lineage>
        <taxon>Eukaryota</taxon>
        <taxon>Metazoa</taxon>
        <taxon>Chordata</taxon>
        <taxon>Craniata</taxon>
        <taxon>Vertebrata</taxon>
        <taxon>Euteleostomi</taxon>
        <taxon>Actinopterygii</taxon>
        <taxon>Neopterygii</taxon>
        <taxon>Teleostei</taxon>
        <taxon>Albuliformes</taxon>
        <taxon>Albulidae</taxon>
        <taxon>Albula</taxon>
    </lineage>
</organism>
<keyword evidence="17" id="KW-1185">Reference proteome</keyword>
<dbReference type="InterPro" id="IPR013078">
    <property type="entry name" value="His_Pase_superF_clade-1"/>
</dbReference>
<feature type="compositionally biased region" description="Polar residues" evidence="15">
    <location>
        <begin position="151"/>
        <end position="180"/>
    </location>
</feature>